<dbReference type="SUPFAM" id="SSF52540">
    <property type="entry name" value="P-loop containing nucleoside triphosphate hydrolases"/>
    <property type="match status" value="1"/>
</dbReference>
<dbReference type="InterPro" id="IPR003593">
    <property type="entry name" value="AAA+_ATPase"/>
</dbReference>
<evidence type="ECO:0000256" key="3">
    <source>
        <dbReference type="ARBA" id="ARBA00022840"/>
    </source>
</evidence>
<comment type="similarity">
    <text evidence="1">Belongs to the AAA ATPase family.</text>
</comment>
<feature type="domain" description="AAA+ ATPase" evidence="4">
    <location>
        <begin position="491"/>
        <end position="623"/>
    </location>
</feature>
<comment type="caution">
    <text evidence="5">The sequence shown here is derived from an EMBL/GenBank/DDBJ whole genome shotgun (WGS) entry which is preliminary data.</text>
</comment>
<protein>
    <submittedName>
        <fullName evidence="5">ATP-dependent zinc metalloprotease FtsH</fullName>
        <ecNumber evidence="5">3.4.24.-</ecNumber>
    </submittedName>
</protein>
<dbReference type="PANTHER" id="PTHR23073">
    <property type="entry name" value="26S PROTEASOME REGULATORY SUBUNIT"/>
    <property type="match status" value="1"/>
</dbReference>
<dbReference type="CDD" id="cd19481">
    <property type="entry name" value="RecA-like_protease"/>
    <property type="match status" value="1"/>
</dbReference>
<sequence length="715" mass="78713">MNGSELAIAHLLLKLRPINRALRAAVTVQANRAANLDRPDLKHLCITDVHVAALLSEVDCFAQESDNTELPLSEFNGQERQLELQIRKQASARKLPLPLDVLRDSLHLTAFEIDTLLTCAASELHPGYERIFGYILDDMNRRFPCIELLASLNASGRSERLARRSVLGSAGRLRRTGMLQPLDESTTNVRTQLRLAEGVLDFLLGCSATVSGIWRDIDEVELVGVNDSVDEGDPRIERIGTALADGAIGIVGLWGPEDAGLESVARSVARAAHKSLRRFRISADTPESMPRQVHNAVQTAALCDAILLVETDLLRNVECRVGAETLISVLARCDVPALLSGGQPWRPTELLANRTYVELPMLNTSDHKTREQIWSRTIPEMEADRTRELASRFRMTDREIRAVGRMARAQAGIESNGKPASVDSQLAIACSAVAQKTRGRFLGVVNPKRGPEDLILTPELHRQVLEIADFSRVMPLVAETWGFGRLATGGVGMKCLFTGDPGTGKTLAAEVIARQTGTPLLKVNIAEVVSKWVGETEKNLDGAFKEAISSHAVLFFDEADALFGKRGDVRTGVDRYANLEVSHLLQRLEEHDGLVILASNLKDNIDSAFIRRFHVMLHFPRPGETERRRIWEIAFPEQAPLDAGVDLSSLSRLDMTGAGIVGAARTAALLAAQNQASRITMSHIVRAIARQFRREARVLSTRELGRYADLLQERT</sequence>
<evidence type="ECO:0000256" key="1">
    <source>
        <dbReference type="ARBA" id="ARBA00006914"/>
    </source>
</evidence>
<evidence type="ECO:0000256" key="2">
    <source>
        <dbReference type="ARBA" id="ARBA00022741"/>
    </source>
</evidence>
<keyword evidence="5" id="KW-0482">Metalloprotease</keyword>
<dbReference type="GO" id="GO:0016887">
    <property type="term" value="F:ATP hydrolysis activity"/>
    <property type="evidence" value="ECO:0007669"/>
    <property type="project" value="InterPro"/>
</dbReference>
<name>A0A5C5ZZI6_9BACT</name>
<dbReference type="EC" id="3.4.24.-" evidence="5"/>
<dbReference type="InterPro" id="IPR027417">
    <property type="entry name" value="P-loop_NTPase"/>
</dbReference>
<organism evidence="5 6">
    <name type="scientific">Stieleria varia</name>
    <dbReference type="NCBI Taxonomy" id="2528005"/>
    <lineage>
        <taxon>Bacteria</taxon>
        <taxon>Pseudomonadati</taxon>
        <taxon>Planctomycetota</taxon>
        <taxon>Planctomycetia</taxon>
        <taxon>Pirellulales</taxon>
        <taxon>Pirellulaceae</taxon>
        <taxon>Stieleria</taxon>
    </lineage>
</organism>
<dbReference type="Pfam" id="PF22977">
    <property type="entry name" value="WHD"/>
    <property type="match status" value="1"/>
</dbReference>
<dbReference type="Gene3D" id="1.10.8.60">
    <property type="match status" value="1"/>
</dbReference>
<keyword evidence="5" id="KW-0645">Protease</keyword>
<dbReference type="RefSeq" id="WP_146523408.1">
    <property type="nucleotide sequence ID" value="NZ_CP151726.1"/>
</dbReference>
<keyword evidence="2" id="KW-0547">Nucleotide-binding</keyword>
<proteinExistence type="inferred from homology"/>
<dbReference type="Gene3D" id="3.40.50.300">
    <property type="entry name" value="P-loop containing nucleotide triphosphate hydrolases"/>
    <property type="match status" value="1"/>
</dbReference>
<dbReference type="GO" id="GO:0005524">
    <property type="term" value="F:ATP binding"/>
    <property type="evidence" value="ECO:0007669"/>
    <property type="project" value="UniProtKB-KW"/>
</dbReference>
<dbReference type="Proteomes" id="UP000320176">
    <property type="component" value="Unassembled WGS sequence"/>
</dbReference>
<dbReference type="AlphaFoldDB" id="A0A5C5ZZI6"/>
<dbReference type="SMART" id="SM00382">
    <property type="entry name" value="AAA"/>
    <property type="match status" value="1"/>
</dbReference>
<dbReference type="InterPro" id="IPR003959">
    <property type="entry name" value="ATPase_AAA_core"/>
</dbReference>
<dbReference type="OrthoDB" id="9806903at2"/>
<keyword evidence="6" id="KW-1185">Reference proteome</keyword>
<evidence type="ECO:0000313" key="5">
    <source>
        <dbReference type="EMBL" id="TWT91753.1"/>
    </source>
</evidence>
<dbReference type="Pfam" id="PF00004">
    <property type="entry name" value="AAA"/>
    <property type="match status" value="1"/>
</dbReference>
<accession>A0A5C5ZZI6</accession>
<keyword evidence="5" id="KW-0378">Hydrolase</keyword>
<evidence type="ECO:0000313" key="6">
    <source>
        <dbReference type="Proteomes" id="UP000320176"/>
    </source>
</evidence>
<dbReference type="InterPro" id="IPR054472">
    <property type="entry name" value="WHD"/>
</dbReference>
<gene>
    <name evidence="5" type="primary">ftsH_5</name>
    <name evidence="5" type="ORF">Pla52n_65030</name>
</gene>
<reference evidence="5 6" key="1">
    <citation type="submission" date="2019-02" db="EMBL/GenBank/DDBJ databases">
        <title>Deep-cultivation of Planctomycetes and their phenomic and genomic characterization uncovers novel biology.</title>
        <authorList>
            <person name="Wiegand S."/>
            <person name="Jogler M."/>
            <person name="Boedeker C."/>
            <person name="Pinto D."/>
            <person name="Vollmers J."/>
            <person name="Rivas-Marin E."/>
            <person name="Kohn T."/>
            <person name="Peeters S.H."/>
            <person name="Heuer A."/>
            <person name="Rast P."/>
            <person name="Oberbeckmann S."/>
            <person name="Bunk B."/>
            <person name="Jeske O."/>
            <person name="Meyerdierks A."/>
            <person name="Storesund J.E."/>
            <person name="Kallscheuer N."/>
            <person name="Luecker S."/>
            <person name="Lage O.M."/>
            <person name="Pohl T."/>
            <person name="Merkel B.J."/>
            <person name="Hornburger P."/>
            <person name="Mueller R.-W."/>
            <person name="Bruemmer F."/>
            <person name="Labrenz M."/>
            <person name="Spormann A.M."/>
            <person name="Op Den Camp H."/>
            <person name="Overmann J."/>
            <person name="Amann R."/>
            <person name="Jetten M.S.M."/>
            <person name="Mascher T."/>
            <person name="Medema M.H."/>
            <person name="Devos D.P."/>
            <person name="Kaster A.-K."/>
            <person name="Ovreas L."/>
            <person name="Rohde M."/>
            <person name="Galperin M.Y."/>
            <person name="Jogler C."/>
        </authorList>
    </citation>
    <scope>NUCLEOTIDE SEQUENCE [LARGE SCALE GENOMIC DNA]</scope>
    <source>
        <strain evidence="5 6">Pla52n</strain>
    </source>
</reference>
<dbReference type="GO" id="GO:0008237">
    <property type="term" value="F:metallopeptidase activity"/>
    <property type="evidence" value="ECO:0007669"/>
    <property type="project" value="UniProtKB-KW"/>
</dbReference>
<dbReference type="GO" id="GO:0006508">
    <property type="term" value="P:proteolysis"/>
    <property type="evidence" value="ECO:0007669"/>
    <property type="project" value="UniProtKB-KW"/>
</dbReference>
<dbReference type="EMBL" id="SJPN01000014">
    <property type="protein sequence ID" value="TWT91753.1"/>
    <property type="molecule type" value="Genomic_DNA"/>
</dbReference>
<dbReference type="InterPro" id="IPR050221">
    <property type="entry name" value="26S_Proteasome_ATPase"/>
</dbReference>
<keyword evidence="3" id="KW-0067">ATP-binding</keyword>
<evidence type="ECO:0000259" key="4">
    <source>
        <dbReference type="SMART" id="SM00382"/>
    </source>
</evidence>